<name>A0A2W2A6W1_9BACT</name>
<sequence>MVIRSLLAIDLFSFSISLMKPNFHKMKASVSIWLYPKTSFGYPVKKTRSLKSKNIIPVTNDATGTNPLYSHLLNLRQNALAYW</sequence>
<gene>
    <name evidence="1" type="ORF">DN068_20310</name>
</gene>
<reference evidence="1 2" key="1">
    <citation type="submission" date="2018-06" db="EMBL/GenBank/DDBJ databases">
        <title>Mucibacter soli gen. nov., sp. nov., a new member of the family Chitinophagaceae producing mucin.</title>
        <authorList>
            <person name="Kim M.-K."/>
            <person name="Park S."/>
            <person name="Kim T.-S."/>
            <person name="Joung Y."/>
            <person name="Han J.-H."/>
            <person name="Kim S.B."/>
        </authorList>
    </citation>
    <scope>NUCLEOTIDE SEQUENCE [LARGE SCALE GENOMIC DNA]</scope>
    <source>
        <strain evidence="1 2">R1-15</strain>
    </source>
</reference>
<proteinExistence type="predicted"/>
<evidence type="ECO:0000313" key="1">
    <source>
        <dbReference type="EMBL" id="PZF71045.1"/>
    </source>
</evidence>
<organism evidence="1 2">
    <name type="scientific">Taibaiella soli</name>
    <dbReference type="NCBI Taxonomy" id="1649169"/>
    <lineage>
        <taxon>Bacteria</taxon>
        <taxon>Pseudomonadati</taxon>
        <taxon>Bacteroidota</taxon>
        <taxon>Chitinophagia</taxon>
        <taxon>Chitinophagales</taxon>
        <taxon>Chitinophagaceae</taxon>
        <taxon>Taibaiella</taxon>
    </lineage>
</organism>
<evidence type="ECO:0000313" key="2">
    <source>
        <dbReference type="Proteomes" id="UP000248745"/>
    </source>
</evidence>
<dbReference type="Proteomes" id="UP000248745">
    <property type="component" value="Unassembled WGS sequence"/>
</dbReference>
<accession>A0A2W2A6W1</accession>
<comment type="caution">
    <text evidence="1">The sequence shown here is derived from an EMBL/GenBank/DDBJ whole genome shotgun (WGS) entry which is preliminary data.</text>
</comment>
<keyword evidence="2" id="KW-1185">Reference proteome</keyword>
<dbReference type="EMBL" id="QKTW01000027">
    <property type="protein sequence ID" value="PZF71045.1"/>
    <property type="molecule type" value="Genomic_DNA"/>
</dbReference>
<dbReference type="AlphaFoldDB" id="A0A2W2A6W1"/>
<protein>
    <submittedName>
        <fullName evidence="1">Uncharacterized protein</fullName>
    </submittedName>
</protein>